<dbReference type="InterPro" id="IPR006086">
    <property type="entry name" value="XPG-I_dom"/>
</dbReference>
<dbReference type="GO" id="GO:0046872">
    <property type="term" value="F:metal ion binding"/>
    <property type="evidence" value="ECO:0007669"/>
    <property type="project" value="InterPro"/>
</dbReference>
<feature type="compositionally biased region" description="Polar residues" evidence="7">
    <location>
        <begin position="204"/>
        <end position="219"/>
    </location>
</feature>
<reference evidence="10" key="1">
    <citation type="submission" date="2021-01" db="EMBL/GenBank/DDBJ databases">
        <authorList>
            <person name="Corre E."/>
            <person name="Pelletier E."/>
            <person name="Niang G."/>
            <person name="Scheremetjew M."/>
            <person name="Finn R."/>
            <person name="Kale V."/>
            <person name="Holt S."/>
            <person name="Cochrane G."/>
            <person name="Meng A."/>
            <person name="Brown T."/>
            <person name="Cohen L."/>
        </authorList>
    </citation>
    <scope>NUCLEOTIDE SEQUENCE</scope>
    <source>
        <strain evidence="10">CCMP2877</strain>
    </source>
</reference>
<keyword evidence="4" id="KW-0496">Mitochondrion</keyword>
<evidence type="ECO:0000256" key="2">
    <source>
        <dbReference type="ARBA" id="ARBA00022553"/>
    </source>
</evidence>
<dbReference type="CDD" id="cd09857">
    <property type="entry name" value="PIN_EXO1"/>
    <property type="match status" value="1"/>
</dbReference>
<evidence type="ECO:0000259" key="8">
    <source>
        <dbReference type="SMART" id="SM00484"/>
    </source>
</evidence>
<dbReference type="GO" id="GO:0005634">
    <property type="term" value="C:nucleus"/>
    <property type="evidence" value="ECO:0007669"/>
    <property type="project" value="UniProtKB-SubCell"/>
</dbReference>
<protein>
    <recommendedName>
        <fullName evidence="11">Exonuclease 1</fullName>
    </recommendedName>
</protein>
<comment type="subcellular location">
    <subcellularLocation>
        <location evidence="1">Nucleus</location>
    </subcellularLocation>
</comment>
<evidence type="ECO:0000313" key="10">
    <source>
        <dbReference type="EMBL" id="CAD9268293.1"/>
    </source>
</evidence>
<dbReference type="Pfam" id="PF00867">
    <property type="entry name" value="XPG_I"/>
    <property type="match status" value="1"/>
</dbReference>
<dbReference type="PROSITE" id="PS00841">
    <property type="entry name" value="XPG_1"/>
    <property type="match status" value="1"/>
</dbReference>
<keyword evidence="5" id="KW-0234">DNA repair</keyword>
<feature type="domain" description="XPG N-terminal" evidence="9">
    <location>
        <begin position="1"/>
        <end position="99"/>
    </location>
</feature>
<dbReference type="InterPro" id="IPR006085">
    <property type="entry name" value="XPG_DNA_repair_N"/>
</dbReference>
<proteinExistence type="predicted"/>
<dbReference type="PANTHER" id="PTHR11081:SF65">
    <property type="entry name" value="DNA DAMAGE-INDUCIBLE PROTEIN DIN7-RELATED"/>
    <property type="match status" value="1"/>
</dbReference>
<dbReference type="SMART" id="SM00484">
    <property type="entry name" value="XPGI"/>
    <property type="match status" value="1"/>
</dbReference>
<dbReference type="PROSITE" id="PS00842">
    <property type="entry name" value="XPG_2"/>
    <property type="match status" value="1"/>
</dbReference>
<dbReference type="Pfam" id="PF00752">
    <property type="entry name" value="XPG_N"/>
    <property type="match status" value="1"/>
</dbReference>
<dbReference type="AlphaFoldDB" id="A0A7S1XXC8"/>
<keyword evidence="3" id="KW-0227">DNA damage</keyword>
<dbReference type="InterPro" id="IPR029060">
    <property type="entry name" value="PIN-like_dom_sf"/>
</dbReference>
<dbReference type="SMART" id="SM00485">
    <property type="entry name" value="XPGN"/>
    <property type="match status" value="1"/>
</dbReference>
<dbReference type="SUPFAM" id="SSF88723">
    <property type="entry name" value="PIN domain-like"/>
    <property type="match status" value="1"/>
</dbReference>
<dbReference type="GO" id="GO:0006281">
    <property type="term" value="P:DNA repair"/>
    <property type="evidence" value="ECO:0007669"/>
    <property type="project" value="UniProtKB-KW"/>
</dbReference>
<feature type="region of interest" description="Disordered" evidence="7">
    <location>
        <begin position="198"/>
        <end position="219"/>
    </location>
</feature>
<evidence type="ECO:0000256" key="3">
    <source>
        <dbReference type="ARBA" id="ARBA00022763"/>
    </source>
</evidence>
<evidence type="ECO:0000256" key="4">
    <source>
        <dbReference type="ARBA" id="ARBA00023128"/>
    </source>
</evidence>
<name>A0A7S1XXC8_9STRA</name>
<accession>A0A7S1XXC8</accession>
<dbReference type="PRINTS" id="PR00853">
    <property type="entry name" value="XPGRADSUPER"/>
</dbReference>
<evidence type="ECO:0000256" key="7">
    <source>
        <dbReference type="SAM" id="MobiDB-lite"/>
    </source>
</evidence>
<gene>
    <name evidence="10" type="ORF">PPAR1163_LOCUS26726</name>
</gene>
<dbReference type="Gene3D" id="3.40.50.1010">
    <property type="entry name" value="5'-nuclease"/>
    <property type="match status" value="1"/>
</dbReference>
<feature type="domain" description="XPG-I" evidence="8">
    <location>
        <begin position="153"/>
        <end position="223"/>
    </location>
</feature>
<keyword evidence="2" id="KW-0597">Phosphoprotein</keyword>
<sequence length="223" mass="24064">MGISGLHNQVAPWGRRRNLADFAGQTLAVDAQGWLFRGCYSCARDLAMGVPTVGYVNFMFSRLDLLAHHGIRVVLVFDGRRSPMKESTSVLRRARQATEVAKGRETLRLADVARGRGDRMQAEILEKQAADHFGRGVKISDDMVTTAIAAVRRRPGVRVLVAPYEADPQLAALVYGGAASAIVTEDSDVCLTLSLSPGPGPKPCSSTPRSALTRRPATSTCRC</sequence>
<evidence type="ECO:0000259" key="9">
    <source>
        <dbReference type="SMART" id="SM00485"/>
    </source>
</evidence>
<dbReference type="PANTHER" id="PTHR11081">
    <property type="entry name" value="FLAP ENDONUCLEASE FAMILY MEMBER"/>
    <property type="match status" value="1"/>
</dbReference>
<evidence type="ECO:0000256" key="5">
    <source>
        <dbReference type="ARBA" id="ARBA00023204"/>
    </source>
</evidence>
<keyword evidence="6" id="KW-0539">Nucleus</keyword>
<evidence type="ECO:0000256" key="1">
    <source>
        <dbReference type="ARBA" id="ARBA00004123"/>
    </source>
</evidence>
<dbReference type="InterPro" id="IPR006084">
    <property type="entry name" value="XPG/Rad2"/>
</dbReference>
<dbReference type="GO" id="GO:0017108">
    <property type="term" value="F:5'-flap endonuclease activity"/>
    <property type="evidence" value="ECO:0007669"/>
    <property type="project" value="TreeGrafter"/>
</dbReference>
<dbReference type="InterPro" id="IPR019974">
    <property type="entry name" value="XPG_CS"/>
</dbReference>
<evidence type="ECO:0000256" key="6">
    <source>
        <dbReference type="ARBA" id="ARBA00023242"/>
    </source>
</evidence>
<dbReference type="InterPro" id="IPR044752">
    <property type="entry name" value="PIN-like_EXO1"/>
</dbReference>
<organism evidence="10">
    <name type="scientific">Phaeomonas parva</name>
    <dbReference type="NCBI Taxonomy" id="124430"/>
    <lineage>
        <taxon>Eukaryota</taxon>
        <taxon>Sar</taxon>
        <taxon>Stramenopiles</taxon>
        <taxon>Ochrophyta</taxon>
        <taxon>Pinguiophyceae</taxon>
        <taxon>Pinguiochrysidales</taxon>
        <taxon>Pinguiochrysidaceae</taxon>
        <taxon>Phaeomonas</taxon>
    </lineage>
</organism>
<evidence type="ECO:0008006" key="11">
    <source>
        <dbReference type="Google" id="ProtNLM"/>
    </source>
</evidence>
<dbReference type="EMBL" id="HBGJ01042583">
    <property type="protein sequence ID" value="CAD9268293.1"/>
    <property type="molecule type" value="Transcribed_RNA"/>
</dbReference>